<accession>A0A2T4UH95</accession>
<gene>
    <name evidence="1" type="ORF">C7Y72_02535</name>
</gene>
<comment type="caution">
    <text evidence="1">The sequence shown here is derived from an EMBL/GenBank/DDBJ whole genome shotgun (WGS) entry which is preliminary data.</text>
</comment>
<keyword evidence="2" id="KW-1185">Reference proteome</keyword>
<dbReference type="EMBL" id="PYYB01000001">
    <property type="protein sequence ID" value="PTL58612.1"/>
    <property type="molecule type" value="Genomic_DNA"/>
</dbReference>
<reference evidence="1 2" key="1">
    <citation type="submission" date="2018-03" db="EMBL/GenBank/DDBJ databases">
        <title>Aquarubrobacter algicola gen. nov., sp. nov., a novel actinobacterium isolated from shallow eutrophic lake during the end of cyanobacterial harmful algal blooms.</title>
        <authorList>
            <person name="Chun S.J."/>
        </authorList>
    </citation>
    <scope>NUCLEOTIDE SEQUENCE [LARGE SCALE GENOMIC DNA]</scope>
    <source>
        <strain evidence="1 2">Seoho-28</strain>
    </source>
</reference>
<dbReference type="AlphaFoldDB" id="A0A2T4UH95"/>
<sequence length="110" mass="12638">MRTVRCYDGCGQEVRGLGLRAANRQGERATVVMERLQNARDRTLDARQGGARTGAALERLAHHEVQLRQVLTSCHEVLHGERSYKEIDWKLVRTTITEADRFVTLLRRRP</sequence>
<dbReference type="Proteomes" id="UP000240739">
    <property type="component" value="Unassembled WGS sequence"/>
</dbReference>
<evidence type="ECO:0000313" key="2">
    <source>
        <dbReference type="Proteomes" id="UP000240739"/>
    </source>
</evidence>
<proteinExistence type="predicted"/>
<evidence type="ECO:0000313" key="1">
    <source>
        <dbReference type="EMBL" id="PTL58612.1"/>
    </source>
</evidence>
<organism evidence="1 2">
    <name type="scientific">Paraconexibacter algicola</name>
    <dbReference type="NCBI Taxonomy" id="2133960"/>
    <lineage>
        <taxon>Bacteria</taxon>
        <taxon>Bacillati</taxon>
        <taxon>Actinomycetota</taxon>
        <taxon>Thermoleophilia</taxon>
        <taxon>Solirubrobacterales</taxon>
        <taxon>Paraconexibacteraceae</taxon>
        <taxon>Paraconexibacter</taxon>
    </lineage>
</organism>
<name>A0A2T4UH95_9ACTN</name>
<protein>
    <submittedName>
        <fullName evidence="1">Uncharacterized protein</fullName>
    </submittedName>
</protein>